<name>A0A5J4U605_9EUKA</name>
<evidence type="ECO:0000313" key="1">
    <source>
        <dbReference type="EMBL" id="KAA6365145.1"/>
    </source>
</evidence>
<evidence type="ECO:0000313" key="2">
    <source>
        <dbReference type="Proteomes" id="UP000324800"/>
    </source>
</evidence>
<reference evidence="1 2" key="1">
    <citation type="submission" date="2019-03" db="EMBL/GenBank/DDBJ databases">
        <title>Single cell metagenomics reveals metabolic interactions within the superorganism composed of flagellate Streblomastix strix and complex community of Bacteroidetes bacteria on its surface.</title>
        <authorList>
            <person name="Treitli S.C."/>
            <person name="Kolisko M."/>
            <person name="Husnik F."/>
            <person name="Keeling P."/>
            <person name="Hampl V."/>
        </authorList>
    </citation>
    <scope>NUCLEOTIDE SEQUENCE [LARGE SCALE GENOMIC DNA]</scope>
    <source>
        <strain evidence="1">ST1C</strain>
    </source>
</reference>
<dbReference type="AlphaFoldDB" id="A0A5J4U605"/>
<gene>
    <name evidence="1" type="ORF">EZS28_039329</name>
</gene>
<dbReference type="Proteomes" id="UP000324800">
    <property type="component" value="Unassembled WGS sequence"/>
</dbReference>
<proteinExistence type="predicted"/>
<dbReference type="EMBL" id="SNRW01020777">
    <property type="protein sequence ID" value="KAA6365145.1"/>
    <property type="molecule type" value="Genomic_DNA"/>
</dbReference>
<protein>
    <submittedName>
        <fullName evidence="1">Uncharacterized protein</fullName>
    </submittedName>
</protein>
<accession>A0A5J4U605</accession>
<organism evidence="1 2">
    <name type="scientific">Streblomastix strix</name>
    <dbReference type="NCBI Taxonomy" id="222440"/>
    <lineage>
        <taxon>Eukaryota</taxon>
        <taxon>Metamonada</taxon>
        <taxon>Preaxostyla</taxon>
        <taxon>Oxymonadida</taxon>
        <taxon>Streblomastigidae</taxon>
        <taxon>Streblomastix</taxon>
    </lineage>
</organism>
<sequence length="307" mass="35180">MGLARKSLCIAEIKYYSSSSQEQGPSMYDEDRKALLVLEFMPKPEIEAFLADQGFVPKTFDMDDPRFIEQLDELKLYMLSKQMAFEDLTQRFTAVNNTISKTETQQKMTYVQVANSQQKQLRFFMEHSPKAWLIANSKPRQPKALLPCHSVPSSSSTSTLVAQNLVNITKRIRGGASAGDTVYQLRVRVDQVALDHSIEISIIRDIITTNIAAGMANFAKKWPRQLEYIELPSSTRTRWNREIPGGCQQNITDGDMKICGPPQNQQKYNQMKQLKHTLTVPNRLHQQKARQQQRFITLYLTNHLPDI</sequence>
<comment type="caution">
    <text evidence="1">The sequence shown here is derived from an EMBL/GenBank/DDBJ whole genome shotgun (WGS) entry which is preliminary data.</text>
</comment>